<dbReference type="GeneID" id="23565144"/>
<dbReference type="Proteomes" id="UP000000561">
    <property type="component" value="Chromosome 4"/>
</dbReference>
<sequence length="769" mass="83883">MLANNGLAVKLPSAPSIRMRRCLCLRPRSLVGPTKRVGPSAGLCTSSARACHRQRPSVTAQSFHTASPRTLAVEAINRSPTTTFSATQRPESLSAIARCAQSILEPDSRVLGSEWRSRVDSLTRKAQSLDTAVGQRVLNRVVLVGSSLSQTQQLLISIIDEPLRELSSSQTSEAQLILAGLMDSSASQPFHIKYAPGPSQLLETNSATLDRHWLQQANLEIIVLIDPVLTETTYDLIYDAEAVLFVTDDYALSRSAHRSHSPSERGDATHDLLSRFAAKPNVHLIVNSILGLKHNQIVEALEAATGASISELVAPNLVSVRISDALTANAALRQALDKQQQQPVSPVSTNSASPAYWDNFSSRYQRSNVGSVIDIVQALDSRQDSRTMVAQSAAFLLQHCLDEAMAIVKHNLACLYQLRSLASEAKQNESATIKQSIERIWPPAATYTGQLCSDEIKVWRPASPGSLSAVDQAMQQTDNSIELTFNTKLQWWKMVWKVDDVRKELEAACAGFAASLESDLAYESGRLATMQVEQVRAADQLLVRFRKLAEQLSSSIATASRDVVLVSNQAEAYRSSKLRTIEPSTLMEPIHRRRAQLLEAGGPIDVLASKSRQLVVTSSAAVAVTAAGVGSASVLGSSLGLVDASSASLALDPATGLGLGLLMLTLVGWRMQGQYNKYRRRFRDDWQRFSQGLDQDLKRNLEQVLQQQITGPSNQVASSILALTQKWSAQTHQQEQHVRNITQNMVAPPHLPADVPLDVAARLPTQQKE</sequence>
<dbReference type="PANTHER" id="PTHR38644">
    <property type="entry name" value="EXPRESSED PROTEIN"/>
    <property type="match status" value="1"/>
</dbReference>
<dbReference type="OMA" id="RAWCRDL"/>
<dbReference type="EMBL" id="CM003143">
    <property type="protein sequence ID" value="KIS70113.1"/>
    <property type="molecule type" value="Genomic_DNA"/>
</dbReference>
<dbReference type="AlphaFoldDB" id="A0A0D1CUK8"/>
<dbReference type="eggNOG" id="ENOG502S6KZ">
    <property type="taxonomic scope" value="Eukaryota"/>
</dbReference>
<evidence type="ECO:0000313" key="2">
    <source>
        <dbReference type="Proteomes" id="UP000000561"/>
    </source>
</evidence>
<dbReference type="OrthoDB" id="5319015at2759"/>
<accession>A0A0D1CUK8</accession>
<dbReference type="PANTHER" id="PTHR38644:SF1">
    <property type="entry name" value="EXPRESSED PROTEIN"/>
    <property type="match status" value="1"/>
</dbReference>
<dbReference type="VEuPathDB" id="FungiDB:UMAG_05185"/>
<reference evidence="1 2" key="1">
    <citation type="journal article" date="2006" name="Nature">
        <title>Insights from the genome of the biotrophic fungal plant pathogen Ustilago maydis.</title>
        <authorList>
            <person name="Kamper J."/>
            <person name="Kahmann R."/>
            <person name="Bolker M."/>
            <person name="Ma L.J."/>
            <person name="Brefort T."/>
            <person name="Saville B.J."/>
            <person name="Banuett F."/>
            <person name="Kronstad J.W."/>
            <person name="Gold S.E."/>
            <person name="Muller O."/>
            <person name="Perlin M.H."/>
            <person name="Wosten H.A."/>
            <person name="de Vries R."/>
            <person name="Ruiz-Herrera J."/>
            <person name="Reynaga-Pena C.G."/>
            <person name="Snetselaar K."/>
            <person name="McCann M."/>
            <person name="Perez-Martin J."/>
            <person name="Feldbrugge M."/>
            <person name="Basse C.W."/>
            <person name="Steinberg G."/>
            <person name="Ibeas J.I."/>
            <person name="Holloman W."/>
            <person name="Guzman P."/>
            <person name="Farman M."/>
            <person name="Stajich J.E."/>
            <person name="Sentandreu R."/>
            <person name="Gonzalez-Prieto J.M."/>
            <person name="Kennell J.C."/>
            <person name="Molina L."/>
            <person name="Schirawski J."/>
            <person name="Mendoza-Mendoza A."/>
            <person name="Greilinger D."/>
            <person name="Munch K."/>
            <person name="Rossel N."/>
            <person name="Scherer M."/>
            <person name="Vranes M."/>
            <person name="Ladendorf O."/>
            <person name="Vincon V."/>
            <person name="Fuchs U."/>
            <person name="Sandrock B."/>
            <person name="Meng S."/>
            <person name="Ho E.C."/>
            <person name="Cahill M.J."/>
            <person name="Boyce K.J."/>
            <person name="Klose J."/>
            <person name="Klosterman S.J."/>
            <person name="Deelstra H.J."/>
            <person name="Ortiz-Castellanos L."/>
            <person name="Li W."/>
            <person name="Sanchez-Alonso P."/>
            <person name="Schreier P.H."/>
            <person name="Hauser-Hahn I."/>
            <person name="Vaupel M."/>
            <person name="Koopmann E."/>
            <person name="Friedrich G."/>
            <person name="Voss H."/>
            <person name="Schluter T."/>
            <person name="Margolis J."/>
            <person name="Platt D."/>
            <person name="Swimmer C."/>
            <person name="Gnirke A."/>
            <person name="Chen F."/>
            <person name="Vysotskaia V."/>
            <person name="Mannhaupt G."/>
            <person name="Guldener U."/>
            <person name="Munsterkotter M."/>
            <person name="Haase D."/>
            <person name="Oesterheld M."/>
            <person name="Mewes H.W."/>
            <person name="Mauceli E.W."/>
            <person name="DeCaprio D."/>
            <person name="Wade C.M."/>
            <person name="Butler J."/>
            <person name="Young S."/>
            <person name="Jaffe D.B."/>
            <person name="Calvo S."/>
            <person name="Nusbaum C."/>
            <person name="Galagan J."/>
            <person name="Birren B.W."/>
        </authorList>
    </citation>
    <scope>NUCLEOTIDE SEQUENCE [LARGE SCALE GENOMIC DNA]</scope>
    <source>
        <strain evidence="2">DSM 14603 / FGSC 9021 / UM521</strain>
    </source>
</reference>
<evidence type="ECO:0000313" key="1">
    <source>
        <dbReference type="EMBL" id="KIS70113.1"/>
    </source>
</evidence>
<dbReference type="RefSeq" id="XP_011388234.1">
    <property type="nucleotide sequence ID" value="XM_011389932.1"/>
</dbReference>
<organism evidence="1 2">
    <name type="scientific">Mycosarcoma maydis</name>
    <name type="common">Corn smut fungus</name>
    <name type="synonym">Ustilago maydis</name>
    <dbReference type="NCBI Taxonomy" id="5270"/>
    <lineage>
        <taxon>Eukaryota</taxon>
        <taxon>Fungi</taxon>
        <taxon>Dikarya</taxon>
        <taxon>Basidiomycota</taxon>
        <taxon>Ustilaginomycotina</taxon>
        <taxon>Ustilaginomycetes</taxon>
        <taxon>Ustilaginales</taxon>
        <taxon>Ustilaginaceae</taxon>
        <taxon>Mycosarcoma</taxon>
    </lineage>
</organism>
<protein>
    <submittedName>
        <fullName evidence="1">Uncharacterized protein</fullName>
    </submittedName>
</protein>
<dbReference type="KEGG" id="uma:UMAG_05185"/>
<dbReference type="InParanoid" id="A0A0D1CUK8"/>
<keyword evidence="2" id="KW-1185">Reference proteome</keyword>
<gene>
    <name evidence="1" type="ORF">UMAG_05185</name>
</gene>
<name>A0A0D1CUK8_MYCMD</name>
<proteinExistence type="predicted"/>